<evidence type="ECO:0000313" key="4">
    <source>
        <dbReference type="Proteomes" id="UP001165653"/>
    </source>
</evidence>
<feature type="compositionally biased region" description="Polar residues" evidence="1">
    <location>
        <begin position="211"/>
        <end position="220"/>
    </location>
</feature>
<feature type="compositionally biased region" description="Basic and acidic residues" evidence="1">
    <location>
        <begin position="89"/>
        <end position="98"/>
    </location>
</feature>
<keyword evidence="4" id="KW-1185">Reference proteome</keyword>
<sequence length="414" mass="44393">MTPVEAQSRQQARLWSAACGISAFLNLAAVIVVLAWMSFSEVISLAFQSLFSSLGISFPPPVFEPPPRPPAIEESVATIIPEVAPVSETKTEEGREQQFARTSPDQESVRPEAAAFIGERNTKATSDAPPVAAADPQMPSQRGEEDEDNHPETTESNYQDGDLGSDAIAPPAMDPFQPSQQLTEAREGAEGAAARGVPDAPGTSVPDGSVNPGSSDTTVPPETAASAAPPLAKDPIAEGPYPVERPRQMTPPEAPKPATPGQEDAPKDATSQSAQAQQESRPAVKTPTPGFNGFQRKTHIQGSITRQGRSALDVEDSLLGRYHASLSRAVEKEWQLNCVRNRDYITPGQIIVRFVLEPSGKVRSLSFVEEFGVGNIQKGFTSESIRTARIPPFPAELKKQLDGEPLEVTYSFTF</sequence>
<dbReference type="Proteomes" id="UP001165653">
    <property type="component" value="Unassembled WGS sequence"/>
</dbReference>
<accession>A0ABT3GA45</accession>
<proteinExistence type="predicted"/>
<dbReference type="Gene3D" id="3.30.1150.10">
    <property type="match status" value="1"/>
</dbReference>
<dbReference type="EMBL" id="JAPDDR010000018">
    <property type="protein sequence ID" value="MCW1916722.1"/>
    <property type="molecule type" value="Genomic_DNA"/>
</dbReference>
<dbReference type="RefSeq" id="WP_264516309.1">
    <property type="nucleotide sequence ID" value="NZ_JAPDDR010000018.1"/>
</dbReference>
<evidence type="ECO:0008006" key="5">
    <source>
        <dbReference type="Google" id="ProtNLM"/>
    </source>
</evidence>
<keyword evidence="2" id="KW-0812">Transmembrane</keyword>
<gene>
    <name evidence="3" type="ORF">OJ996_24255</name>
</gene>
<feature type="region of interest" description="Disordered" evidence="1">
    <location>
        <begin position="83"/>
        <end position="308"/>
    </location>
</feature>
<organism evidence="3 4">
    <name type="scientific">Luteolibacter rhizosphaerae</name>
    <dbReference type="NCBI Taxonomy" id="2989719"/>
    <lineage>
        <taxon>Bacteria</taxon>
        <taxon>Pseudomonadati</taxon>
        <taxon>Verrucomicrobiota</taxon>
        <taxon>Verrucomicrobiia</taxon>
        <taxon>Verrucomicrobiales</taxon>
        <taxon>Verrucomicrobiaceae</taxon>
        <taxon>Luteolibacter</taxon>
    </lineage>
</organism>
<reference evidence="3" key="1">
    <citation type="submission" date="2022-10" db="EMBL/GenBank/DDBJ databases">
        <title>Luteolibacter sp. GHJ8, whole genome shotgun sequencing project.</title>
        <authorList>
            <person name="Zhao G."/>
            <person name="Shen L."/>
        </authorList>
    </citation>
    <scope>NUCLEOTIDE SEQUENCE</scope>
    <source>
        <strain evidence="3">GHJ8</strain>
    </source>
</reference>
<protein>
    <recommendedName>
        <fullName evidence="5">TonB family protein</fullName>
    </recommendedName>
</protein>
<keyword evidence="2" id="KW-0472">Membrane</keyword>
<keyword evidence="2" id="KW-1133">Transmembrane helix</keyword>
<feature type="transmembrane region" description="Helical" evidence="2">
    <location>
        <begin position="12"/>
        <end position="39"/>
    </location>
</feature>
<evidence type="ECO:0000256" key="2">
    <source>
        <dbReference type="SAM" id="Phobius"/>
    </source>
</evidence>
<evidence type="ECO:0000313" key="3">
    <source>
        <dbReference type="EMBL" id="MCW1916722.1"/>
    </source>
</evidence>
<comment type="caution">
    <text evidence="3">The sequence shown here is derived from an EMBL/GenBank/DDBJ whole genome shotgun (WGS) entry which is preliminary data.</text>
</comment>
<evidence type="ECO:0000256" key="1">
    <source>
        <dbReference type="SAM" id="MobiDB-lite"/>
    </source>
</evidence>
<name>A0ABT3GA45_9BACT</name>